<protein>
    <submittedName>
        <fullName evidence="3">Uncharacterized protein</fullName>
    </submittedName>
</protein>
<gene>
    <name evidence="3" type="ORF">PENSTE_c023G06313</name>
</gene>
<keyword evidence="2" id="KW-1133">Transmembrane helix</keyword>
<evidence type="ECO:0000313" key="3">
    <source>
        <dbReference type="EMBL" id="OQE16677.1"/>
    </source>
</evidence>
<dbReference type="AlphaFoldDB" id="A0A1V6SRK6"/>
<keyword evidence="2" id="KW-0472">Membrane</keyword>
<organism evidence="3 4">
    <name type="scientific">Penicillium steckii</name>
    <dbReference type="NCBI Taxonomy" id="303698"/>
    <lineage>
        <taxon>Eukaryota</taxon>
        <taxon>Fungi</taxon>
        <taxon>Dikarya</taxon>
        <taxon>Ascomycota</taxon>
        <taxon>Pezizomycotina</taxon>
        <taxon>Eurotiomycetes</taxon>
        <taxon>Eurotiomycetidae</taxon>
        <taxon>Eurotiales</taxon>
        <taxon>Aspergillaceae</taxon>
        <taxon>Penicillium</taxon>
    </lineage>
</organism>
<name>A0A1V6SRK6_9EURO</name>
<sequence>MRALQNALYAVNGTVYADLVFVEVRWPWMILPGLLVFCGFVFFIIAVTMNKKNHTPLWKSSALVLYYHGIDRTFDDDFDKYLTTSSMEKKAEEEFVRMHSSQDGRKLVLQQRED</sequence>
<dbReference type="PANTHER" id="PTHR35394:SF5">
    <property type="entry name" value="DUF3176 DOMAIN-CONTAINING PROTEIN"/>
    <property type="match status" value="1"/>
</dbReference>
<dbReference type="OrthoDB" id="5242705at2759"/>
<accession>A0A1V6SRK6</accession>
<feature type="region of interest" description="Disordered" evidence="1">
    <location>
        <begin position="94"/>
        <end position="114"/>
    </location>
</feature>
<evidence type="ECO:0000256" key="2">
    <source>
        <dbReference type="SAM" id="Phobius"/>
    </source>
</evidence>
<dbReference type="PANTHER" id="PTHR35394">
    <property type="entry name" value="DUF3176 DOMAIN-CONTAINING PROTEIN"/>
    <property type="match status" value="1"/>
</dbReference>
<comment type="caution">
    <text evidence="3">The sequence shown here is derived from an EMBL/GenBank/DDBJ whole genome shotgun (WGS) entry which is preliminary data.</text>
</comment>
<dbReference type="Proteomes" id="UP000191285">
    <property type="component" value="Unassembled WGS sequence"/>
</dbReference>
<reference evidence="4" key="1">
    <citation type="journal article" date="2017" name="Nat. Microbiol.">
        <title>Global analysis of biosynthetic gene clusters reveals vast potential of secondary metabolite production in Penicillium species.</title>
        <authorList>
            <person name="Nielsen J.C."/>
            <person name="Grijseels S."/>
            <person name="Prigent S."/>
            <person name="Ji B."/>
            <person name="Dainat J."/>
            <person name="Nielsen K.F."/>
            <person name="Frisvad J.C."/>
            <person name="Workman M."/>
            <person name="Nielsen J."/>
        </authorList>
    </citation>
    <scope>NUCLEOTIDE SEQUENCE [LARGE SCALE GENOMIC DNA]</scope>
    <source>
        <strain evidence="4">IBT 24891</strain>
    </source>
</reference>
<feature type="transmembrane region" description="Helical" evidence="2">
    <location>
        <begin position="26"/>
        <end position="49"/>
    </location>
</feature>
<proteinExistence type="predicted"/>
<evidence type="ECO:0000313" key="4">
    <source>
        <dbReference type="Proteomes" id="UP000191285"/>
    </source>
</evidence>
<keyword evidence="4" id="KW-1185">Reference proteome</keyword>
<keyword evidence="2" id="KW-0812">Transmembrane</keyword>
<evidence type="ECO:0000256" key="1">
    <source>
        <dbReference type="SAM" id="MobiDB-lite"/>
    </source>
</evidence>
<dbReference type="EMBL" id="MLKD01000023">
    <property type="protein sequence ID" value="OQE16677.1"/>
    <property type="molecule type" value="Genomic_DNA"/>
</dbReference>
<dbReference type="STRING" id="303698.A0A1V6SRK6"/>